<sequence>MLQAVVQTSYIKCLSRMYKATVVVVAFSDGPKVRMNTSEFAGIDQIYNKYIFPVVVFANHSSEYIRNRQKNKIVQTYLIFLSEYLYYNQQHLINNSDLFV</sequence>
<proteinExistence type="predicted"/>
<keyword evidence="2" id="KW-1185">Reference proteome</keyword>
<evidence type="ECO:0000313" key="2">
    <source>
        <dbReference type="Proteomes" id="UP001566132"/>
    </source>
</evidence>
<reference evidence="1 2" key="1">
    <citation type="submission" date="2024-05" db="EMBL/GenBank/DDBJ databases">
        <title>Genetic variation in Jamaican populations of the coffee berry borer (Hypothenemus hampei).</title>
        <authorList>
            <person name="Errbii M."/>
            <person name="Myrie A."/>
        </authorList>
    </citation>
    <scope>NUCLEOTIDE SEQUENCE [LARGE SCALE GENOMIC DNA]</scope>
    <source>
        <strain evidence="1">JA-Hopewell-2020-01-JO</strain>
        <tissue evidence="1">Whole body</tissue>
    </source>
</reference>
<dbReference type="EMBL" id="JBDJPC010000005">
    <property type="protein sequence ID" value="KAL1502330.1"/>
    <property type="molecule type" value="Genomic_DNA"/>
</dbReference>
<dbReference type="AlphaFoldDB" id="A0ABD1EUC2"/>
<gene>
    <name evidence="1" type="ORF">ABEB36_007486</name>
</gene>
<accession>A0ABD1EUC2</accession>
<organism evidence="1 2">
    <name type="scientific">Hypothenemus hampei</name>
    <name type="common">Coffee berry borer</name>
    <dbReference type="NCBI Taxonomy" id="57062"/>
    <lineage>
        <taxon>Eukaryota</taxon>
        <taxon>Metazoa</taxon>
        <taxon>Ecdysozoa</taxon>
        <taxon>Arthropoda</taxon>
        <taxon>Hexapoda</taxon>
        <taxon>Insecta</taxon>
        <taxon>Pterygota</taxon>
        <taxon>Neoptera</taxon>
        <taxon>Endopterygota</taxon>
        <taxon>Coleoptera</taxon>
        <taxon>Polyphaga</taxon>
        <taxon>Cucujiformia</taxon>
        <taxon>Curculionidae</taxon>
        <taxon>Scolytinae</taxon>
        <taxon>Hypothenemus</taxon>
    </lineage>
</organism>
<evidence type="ECO:0000313" key="1">
    <source>
        <dbReference type="EMBL" id="KAL1502330.1"/>
    </source>
</evidence>
<protein>
    <submittedName>
        <fullName evidence="1">Uncharacterized protein</fullName>
    </submittedName>
</protein>
<dbReference type="Proteomes" id="UP001566132">
    <property type="component" value="Unassembled WGS sequence"/>
</dbReference>
<comment type="caution">
    <text evidence="1">The sequence shown here is derived from an EMBL/GenBank/DDBJ whole genome shotgun (WGS) entry which is preliminary data.</text>
</comment>
<name>A0ABD1EUC2_HYPHA</name>